<evidence type="ECO:0000256" key="1">
    <source>
        <dbReference type="SAM" id="Phobius"/>
    </source>
</evidence>
<dbReference type="AlphaFoldDB" id="A0A6M3XK47"/>
<accession>A0A6M3XK47</accession>
<reference evidence="2" key="1">
    <citation type="submission" date="2020-03" db="EMBL/GenBank/DDBJ databases">
        <title>The deep terrestrial virosphere.</title>
        <authorList>
            <person name="Holmfeldt K."/>
            <person name="Nilsson E."/>
            <person name="Simone D."/>
            <person name="Lopez-Fernandez M."/>
            <person name="Wu X."/>
            <person name="de Brujin I."/>
            <person name="Lundin D."/>
            <person name="Andersson A."/>
            <person name="Bertilsson S."/>
            <person name="Dopson M."/>
        </authorList>
    </citation>
    <scope>NUCLEOTIDE SEQUENCE</scope>
    <source>
        <strain evidence="2">TM448B01247</strain>
    </source>
</reference>
<keyword evidence="1" id="KW-0472">Membrane</keyword>
<gene>
    <name evidence="2" type="ORF">TM448B01247_0010</name>
</gene>
<evidence type="ECO:0000313" key="2">
    <source>
        <dbReference type="EMBL" id="QJH98191.1"/>
    </source>
</evidence>
<proteinExistence type="predicted"/>
<feature type="transmembrane region" description="Helical" evidence="1">
    <location>
        <begin position="30"/>
        <end position="55"/>
    </location>
</feature>
<name>A0A6M3XK47_9ZZZZ</name>
<keyword evidence="1" id="KW-1133">Transmembrane helix</keyword>
<dbReference type="EMBL" id="MT144721">
    <property type="protein sequence ID" value="QJH98191.1"/>
    <property type="molecule type" value="Genomic_DNA"/>
</dbReference>
<protein>
    <submittedName>
        <fullName evidence="2">Uncharacterized protein</fullName>
    </submittedName>
</protein>
<sequence>MDWIILYITGMIMTATDMRKEMRIYKTYSFMWWMCCICILLWPVLSCVYLVAWIADKIKEVAR</sequence>
<organism evidence="2">
    <name type="scientific">viral metagenome</name>
    <dbReference type="NCBI Taxonomy" id="1070528"/>
    <lineage>
        <taxon>unclassified sequences</taxon>
        <taxon>metagenomes</taxon>
        <taxon>organismal metagenomes</taxon>
    </lineage>
</organism>
<keyword evidence="1" id="KW-0812">Transmembrane</keyword>